<dbReference type="InterPro" id="IPR012003">
    <property type="entry name" value="ATP_PFK_prok-type"/>
</dbReference>
<evidence type="ECO:0000313" key="11">
    <source>
        <dbReference type="EMBL" id="TWU30805.1"/>
    </source>
</evidence>
<dbReference type="GO" id="GO:0070095">
    <property type="term" value="F:fructose-6-phosphate binding"/>
    <property type="evidence" value="ECO:0007669"/>
    <property type="project" value="TreeGrafter"/>
</dbReference>
<proteinExistence type="inferred from homology"/>
<dbReference type="InterPro" id="IPR035966">
    <property type="entry name" value="PKF_sf"/>
</dbReference>
<dbReference type="OrthoDB" id="9802503at2"/>
<dbReference type="GO" id="GO:0046872">
    <property type="term" value="F:metal ion binding"/>
    <property type="evidence" value="ECO:0007669"/>
    <property type="project" value="UniProtKB-KW"/>
</dbReference>
<evidence type="ECO:0000256" key="2">
    <source>
        <dbReference type="ARBA" id="ARBA00004679"/>
    </source>
</evidence>
<keyword evidence="3" id="KW-0963">Cytoplasm</keyword>
<keyword evidence="5" id="KW-0479">Metal-binding</keyword>
<dbReference type="GO" id="GO:0005945">
    <property type="term" value="C:6-phosphofructokinase complex"/>
    <property type="evidence" value="ECO:0007669"/>
    <property type="project" value="TreeGrafter"/>
</dbReference>
<evidence type="ECO:0000256" key="4">
    <source>
        <dbReference type="ARBA" id="ARBA00022679"/>
    </source>
</evidence>
<evidence type="ECO:0000256" key="6">
    <source>
        <dbReference type="ARBA" id="ARBA00022777"/>
    </source>
</evidence>
<comment type="caution">
    <text evidence="11">The sequence shown here is derived from an EMBL/GenBank/DDBJ whole genome shotgun (WGS) entry which is preliminary data.</text>
</comment>
<dbReference type="Gene3D" id="3.40.50.460">
    <property type="entry name" value="Phosphofructokinase domain"/>
    <property type="match status" value="1"/>
</dbReference>
<dbReference type="GO" id="GO:0003872">
    <property type="term" value="F:6-phosphofructokinase activity"/>
    <property type="evidence" value="ECO:0007669"/>
    <property type="project" value="UniProtKB-EC"/>
</dbReference>
<dbReference type="EC" id="2.7.1.11" evidence="11"/>
<dbReference type="Pfam" id="PF00365">
    <property type="entry name" value="PFK"/>
    <property type="match status" value="1"/>
</dbReference>
<keyword evidence="6 11" id="KW-0418">Kinase</keyword>
<name>A0A5C6D3Z1_9BACT</name>
<keyword evidence="4 11" id="KW-0808">Transferase</keyword>
<dbReference type="UniPathway" id="UPA00109">
    <property type="reaction ID" value="UER00182"/>
</dbReference>
<evidence type="ECO:0000256" key="1">
    <source>
        <dbReference type="ARBA" id="ARBA00001946"/>
    </source>
</evidence>
<dbReference type="GO" id="GO:0005524">
    <property type="term" value="F:ATP binding"/>
    <property type="evidence" value="ECO:0007669"/>
    <property type="project" value="InterPro"/>
</dbReference>
<dbReference type="InterPro" id="IPR022953">
    <property type="entry name" value="ATP_PFK"/>
</dbReference>
<evidence type="ECO:0000256" key="5">
    <source>
        <dbReference type="ARBA" id="ARBA00022723"/>
    </source>
</evidence>
<evidence type="ECO:0000256" key="3">
    <source>
        <dbReference type="ARBA" id="ARBA00022490"/>
    </source>
</evidence>
<dbReference type="EMBL" id="SJPV01000020">
    <property type="protein sequence ID" value="TWU30805.1"/>
    <property type="molecule type" value="Genomic_DNA"/>
</dbReference>
<dbReference type="InterPro" id="IPR000023">
    <property type="entry name" value="Phosphofructokinase_dom"/>
</dbReference>
<dbReference type="Gene3D" id="3.40.50.450">
    <property type="match status" value="1"/>
</dbReference>
<organism evidence="11 12">
    <name type="scientific">Novipirellula artificiosorum</name>
    <dbReference type="NCBI Taxonomy" id="2528016"/>
    <lineage>
        <taxon>Bacteria</taxon>
        <taxon>Pseudomonadati</taxon>
        <taxon>Planctomycetota</taxon>
        <taxon>Planctomycetia</taxon>
        <taxon>Pirellulales</taxon>
        <taxon>Pirellulaceae</taxon>
        <taxon>Novipirellula</taxon>
    </lineage>
</organism>
<dbReference type="GO" id="GO:0016208">
    <property type="term" value="F:AMP binding"/>
    <property type="evidence" value="ECO:0007669"/>
    <property type="project" value="TreeGrafter"/>
</dbReference>
<dbReference type="PRINTS" id="PR00476">
    <property type="entry name" value="PHFRCTKINASE"/>
</dbReference>
<dbReference type="PIRSF" id="PIRSF000532">
    <property type="entry name" value="ATP_PFK_prok"/>
    <property type="match status" value="1"/>
</dbReference>
<comment type="similarity">
    <text evidence="9">Belongs to the phosphofructokinase type A (PFKA) family.</text>
</comment>
<evidence type="ECO:0000313" key="12">
    <source>
        <dbReference type="Proteomes" id="UP000319143"/>
    </source>
</evidence>
<dbReference type="GO" id="GO:0042802">
    <property type="term" value="F:identical protein binding"/>
    <property type="evidence" value="ECO:0007669"/>
    <property type="project" value="TreeGrafter"/>
</dbReference>
<dbReference type="GO" id="GO:0048029">
    <property type="term" value="F:monosaccharide binding"/>
    <property type="evidence" value="ECO:0007669"/>
    <property type="project" value="TreeGrafter"/>
</dbReference>
<reference evidence="11 12" key="1">
    <citation type="submission" date="2019-02" db="EMBL/GenBank/DDBJ databases">
        <title>Deep-cultivation of Planctomycetes and their phenomic and genomic characterization uncovers novel biology.</title>
        <authorList>
            <person name="Wiegand S."/>
            <person name="Jogler M."/>
            <person name="Boedeker C."/>
            <person name="Pinto D."/>
            <person name="Vollmers J."/>
            <person name="Rivas-Marin E."/>
            <person name="Kohn T."/>
            <person name="Peeters S.H."/>
            <person name="Heuer A."/>
            <person name="Rast P."/>
            <person name="Oberbeckmann S."/>
            <person name="Bunk B."/>
            <person name="Jeske O."/>
            <person name="Meyerdierks A."/>
            <person name="Storesund J.E."/>
            <person name="Kallscheuer N."/>
            <person name="Luecker S."/>
            <person name="Lage O.M."/>
            <person name="Pohl T."/>
            <person name="Merkel B.J."/>
            <person name="Hornburger P."/>
            <person name="Mueller R.-W."/>
            <person name="Bruemmer F."/>
            <person name="Labrenz M."/>
            <person name="Spormann A.M."/>
            <person name="Op Den Camp H."/>
            <person name="Overmann J."/>
            <person name="Amann R."/>
            <person name="Jetten M.S.M."/>
            <person name="Mascher T."/>
            <person name="Medema M.H."/>
            <person name="Devos D.P."/>
            <person name="Kaster A.-K."/>
            <person name="Ovreas L."/>
            <person name="Rohde M."/>
            <person name="Galperin M.Y."/>
            <person name="Jogler C."/>
        </authorList>
    </citation>
    <scope>NUCLEOTIDE SEQUENCE [LARGE SCALE GENOMIC DNA]</scope>
    <source>
        <strain evidence="11 12">Poly41</strain>
    </source>
</reference>
<protein>
    <submittedName>
        <fullName evidence="11">6-phosphofructokinase 1</fullName>
        <ecNumber evidence="11">2.7.1.11</ecNumber>
    </submittedName>
</protein>
<dbReference type="GO" id="GO:0030388">
    <property type="term" value="P:fructose 1,6-bisphosphate metabolic process"/>
    <property type="evidence" value="ECO:0007669"/>
    <property type="project" value="TreeGrafter"/>
</dbReference>
<dbReference type="Proteomes" id="UP000319143">
    <property type="component" value="Unassembled WGS sequence"/>
</dbReference>
<dbReference type="AlphaFoldDB" id="A0A5C6D3Z1"/>
<dbReference type="GO" id="GO:0061621">
    <property type="term" value="P:canonical glycolysis"/>
    <property type="evidence" value="ECO:0007669"/>
    <property type="project" value="TreeGrafter"/>
</dbReference>
<comment type="cofactor">
    <cofactor evidence="1">
        <name>Mg(2+)</name>
        <dbReference type="ChEBI" id="CHEBI:18420"/>
    </cofactor>
</comment>
<dbReference type="GO" id="GO:0006002">
    <property type="term" value="P:fructose 6-phosphate metabolic process"/>
    <property type="evidence" value="ECO:0007669"/>
    <property type="project" value="InterPro"/>
</dbReference>
<dbReference type="PANTHER" id="PTHR13697:SF52">
    <property type="entry name" value="ATP-DEPENDENT 6-PHOSPHOFRUCTOKINASE 3"/>
    <property type="match status" value="1"/>
</dbReference>
<evidence type="ECO:0000256" key="9">
    <source>
        <dbReference type="ARBA" id="ARBA00038478"/>
    </source>
</evidence>
<evidence type="ECO:0000256" key="7">
    <source>
        <dbReference type="ARBA" id="ARBA00022842"/>
    </source>
</evidence>
<keyword evidence="7" id="KW-0460">Magnesium</keyword>
<dbReference type="SUPFAM" id="SSF53784">
    <property type="entry name" value="Phosphofructokinase"/>
    <property type="match status" value="1"/>
</dbReference>
<comment type="pathway">
    <text evidence="2">Carbohydrate degradation; glycolysis; D-glyceraldehyde 3-phosphate and glycerone phosphate from D-glucose: step 3/4.</text>
</comment>
<feature type="domain" description="Phosphofructokinase" evidence="10">
    <location>
        <begin position="7"/>
        <end position="336"/>
    </location>
</feature>
<evidence type="ECO:0000259" key="10">
    <source>
        <dbReference type="Pfam" id="PF00365"/>
    </source>
</evidence>
<keyword evidence="12" id="KW-1185">Reference proteome</keyword>
<sequence>MNREKRRIAINVGAGFVPGLNAVIKGAALAATRLGWELVGIRDGFSGVLNPDQYDEGGILPLSPALIDNLDPSGSRLLGMSRRVDPFHVRCEDEYGMLEERDMSDQLLATLKQEGIDAVISVVGMQGLSILFKLNQKGLNTICVPRSIENDIASTMVSFGFNSTLSFTIEMLDRARQAAQASQQVFVVEVLGEQAGWLALQSGIAAGADAVVIPEIPCKLDELAAELQSRVNAQRPFGLIVVAQGARFVEDAKPADSEPAVNSLKASLSPMATEPSGAHTINRSGFAAETVANGLQQRTALAAKSMVLGPWVRGGASSAVDRQLGLAYGAAAVNALEAGKDGAMVAFVPPDIKYVPLEDAINKVRTVTENNEFIQIARSLGIYFGGKQS</sequence>
<accession>A0A5C6D3Z1</accession>
<evidence type="ECO:0000256" key="8">
    <source>
        <dbReference type="ARBA" id="ARBA00023152"/>
    </source>
</evidence>
<keyword evidence="8" id="KW-0324">Glycolysis</keyword>
<gene>
    <name evidence="11" type="primary">pfkA1_2</name>
    <name evidence="11" type="ORF">Poly41_64990</name>
</gene>
<dbReference type="PANTHER" id="PTHR13697">
    <property type="entry name" value="PHOSPHOFRUCTOKINASE"/>
    <property type="match status" value="1"/>
</dbReference>
<dbReference type="RefSeq" id="WP_146531191.1">
    <property type="nucleotide sequence ID" value="NZ_SJPV01000020.1"/>
</dbReference>